<dbReference type="AlphaFoldDB" id="A0A1G7WBL7"/>
<organism evidence="10 11">
    <name type="scientific">Pseudonocardia oroxyli</name>
    <dbReference type="NCBI Taxonomy" id="366584"/>
    <lineage>
        <taxon>Bacteria</taxon>
        <taxon>Bacillati</taxon>
        <taxon>Actinomycetota</taxon>
        <taxon>Actinomycetes</taxon>
        <taxon>Pseudonocardiales</taxon>
        <taxon>Pseudonocardiaceae</taxon>
        <taxon>Pseudonocardia</taxon>
    </lineage>
</organism>
<dbReference type="Pfam" id="PF00574">
    <property type="entry name" value="CLP_protease"/>
    <property type="match status" value="1"/>
</dbReference>
<dbReference type="Gene3D" id="3.90.226.10">
    <property type="entry name" value="2-enoyl-CoA Hydratase, Chain A, domain 1"/>
    <property type="match status" value="1"/>
</dbReference>
<dbReference type="GO" id="GO:0006515">
    <property type="term" value="P:protein quality control for misfolded or incompletely synthesized proteins"/>
    <property type="evidence" value="ECO:0007669"/>
    <property type="project" value="TreeGrafter"/>
</dbReference>
<keyword evidence="3 7" id="KW-0645">Protease</keyword>
<dbReference type="PANTHER" id="PTHR10381:SF70">
    <property type="entry name" value="ATP-DEPENDENT CLP PROTEASE PROTEOLYTIC SUBUNIT"/>
    <property type="match status" value="1"/>
</dbReference>
<evidence type="ECO:0000256" key="7">
    <source>
        <dbReference type="HAMAP-Rule" id="MF_00444"/>
    </source>
</evidence>
<evidence type="ECO:0000256" key="5">
    <source>
        <dbReference type="ARBA" id="ARBA00022825"/>
    </source>
</evidence>
<dbReference type="GO" id="GO:0051117">
    <property type="term" value="F:ATPase binding"/>
    <property type="evidence" value="ECO:0007669"/>
    <property type="project" value="TreeGrafter"/>
</dbReference>
<dbReference type="PRINTS" id="PR00127">
    <property type="entry name" value="CLPPROTEASEP"/>
</dbReference>
<dbReference type="CDD" id="cd07017">
    <property type="entry name" value="S14_ClpP_2"/>
    <property type="match status" value="1"/>
</dbReference>
<gene>
    <name evidence="7" type="primary">clpP</name>
    <name evidence="10" type="ORF">SAMN05216377_11468</name>
</gene>
<keyword evidence="11" id="KW-1185">Reference proteome</keyword>
<evidence type="ECO:0000313" key="10">
    <source>
        <dbReference type="EMBL" id="SDG69348.1"/>
    </source>
</evidence>
<name>A0A1G7WBL7_PSEOR</name>
<accession>A0A1G7WBL7</accession>
<dbReference type="NCBIfam" id="NF001368">
    <property type="entry name" value="PRK00277.1"/>
    <property type="match status" value="1"/>
</dbReference>
<dbReference type="GO" id="GO:0009368">
    <property type="term" value="C:endopeptidase Clp complex"/>
    <property type="evidence" value="ECO:0007669"/>
    <property type="project" value="TreeGrafter"/>
</dbReference>
<dbReference type="InterPro" id="IPR023562">
    <property type="entry name" value="ClpP/TepA"/>
</dbReference>
<dbReference type="InterPro" id="IPR029045">
    <property type="entry name" value="ClpP/crotonase-like_dom_sf"/>
</dbReference>
<evidence type="ECO:0000256" key="3">
    <source>
        <dbReference type="ARBA" id="ARBA00022670"/>
    </source>
</evidence>
<keyword evidence="4 7" id="KW-0378">Hydrolase</keyword>
<dbReference type="PROSITE" id="PS00382">
    <property type="entry name" value="CLP_PROTEASE_HIS"/>
    <property type="match status" value="1"/>
</dbReference>
<comment type="catalytic activity">
    <reaction evidence="6 7 8">
        <text>Hydrolysis of proteins to small peptides in the presence of ATP and magnesium. alpha-casein is the usual test substrate. In the absence of ATP, only oligopeptides shorter than five residues are hydrolyzed (such as succinyl-Leu-Tyr-|-NHMec, and Leu-Tyr-Leu-|-Tyr-Trp, in which cleavage of the -Tyr-|-Leu- and -Tyr-|-Trp bonds also occurs).</text>
        <dbReference type="EC" id="3.4.21.92"/>
    </reaction>
</comment>
<feature type="active site" description="Nucleophile" evidence="7">
    <location>
        <position position="121"/>
    </location>
</feature>
<comment type="subunit">
    <text evidence="7">Fourteen ClpP subunits assemble into 2 heptameric rings which stack back to back to give a disk-like structure with a central cavity, resembling the structure of eukaryotic proteasomes.</text>
</comment>
<sequence>MRRQGEVTQQDTGPRSTADRLVEDRRALQMRSGPSSMTLSDSVYERLLQQRIVVLGQQVDDEIANRIAAQMLLLAAEDAESDISLYINSPGGSVTAGMAIFDTMEFIPCDVSTTAMGLAASMGQFLLSAGTPGKRYALPHTQILMHQPSAGVGGSESDIRIQAELFRRHKEEMAALIAGHTGQTVEKITQDFDRDRWFSAQEALEYGFVDHVVSRAGDLPHPSENGSS</sequence>
<evidence type="ECO:0000256" key="1">
    <source>
        <dbReference type="ARBA" id="ARBA00007039"/>
    </source>
</evidence>
<comment type="similarity">
    <text evidence="1 7 9">Belongs to the peptidase S14 family.</text>
</comment>
<dbReference type="EC" id="3.4.21.92" evidence="7"/>
<dbReference type="InterPro" id="IPR033135">
    <property type="entry name" value="ClpP_His_AS"/>
</dbReference>
<reference evidence="10 11" key="1">
    <citation type="submission" date="2016-10" db="EMBL/GenBank/DDBJ databases">
        <authorList>
            <person name="de Groot N.N."/>
        </authorList>
    </citation>
    <scope>NUCLEOTIDE SEQUENCE [LARGE SCALE GENOMIC DNA]</scope>
    <source>
        <strain evidence="10 11">CGMCC 4.3143</strain>
    </source>
</reference>
<evidence type="ECO:0000256" key="9">
    <source>
        <dbReference type="RuleBase" id="RU003567"/>
    </source>
</evidence>
<evidence type="ECO:0000313" key="11">
    <source>
        <dbReference type="Proteomes" id="UP000198967"/>
    </source>
</evidence>
<comment type="function">
    <text evidence="7">Cleaves peptides in various proteins in a process that requires ATP hydrolysis. Has a chymotrypsin-like activity. Plays a major role in the degradation of misfolded proteins.</text>
</comment>
<evidence type="ECO:0000256" key="4">
    <source>
        <dbReference type="ARBA" id="ARBA00022801"/>
    </source>
</evidence>
<evidence type="ECO:0000256" key="8">
    <source>
        <dbReference type="PROSITE-ProRule" id="PRU10086"/>
    </source>
</evidence>
<dbReference type="GO" id="GO:0004176">
    <property type="term" value="F:ATP-dependent peptidase activity"/>
    <property type="evidence" value="ECO:0007669"/>
    <property type="project" value="InterPro"/>
</dbReference>
<protein>
    <recommendedName>
        <fullName evidence="7 9">ATP-dependent Clp protease proteolytic subunit</fullName>
        <ecNumber evidence="7">3.4.21.92</ecNumber>
    </recommendedName>
    <alternativeName>
        <fullName evidence="7">Endopeptidase Clp</fullName>
    </alternativeName>
</protein>
<dbReference type="EMBL" id="FNBE01000014">
    <property type="protein sequence ID" value="SDG69348.1"/>
    <property type="molecule type" value="Genomic_DNA"/>
</dbReference>
<dbReference type="STRING" id="366584.SAMN05216377_11468"/>
<dbReference type="GO" id="GO:0004252">
    <property type="term" value="F:serine-type endopeptidase activity"/>
    <property type="evidence" value="ECO:0007669"/>
    <property type="project" value="UniProtKB-UniRule"/>
</dbReference>
<keyword evidence="5 7" id="KW-0720">Serine protease</keyword>
<evidence type="ECO:0000256" key="6">
    <source>
        <dbReference type="ARBA" id="ARBA00034021"/>
    </source>
</evidence>
<dbReference type="HAMAP" id="MF_00444">
    <property type="entry name" value="ClpP"/>
    <property type="match status" value="1"/>
</dbReference>
<feature type="active site" evidence="7 8">
    <location>
        <position position="146"/>
    </location>
</feature>
<dbReference type="InterPro" id="IPR001907">
    <property type="entry name" value="ClpP"/>
</dbReference>
<dbReference type="SUPFAM" id="SSF52096">
    <property type="entry name" value="ClpP/crotonase"/>
    <property type="match status" value="1"/>
</dbReference>
<proteinExistence type="inferred from homology"/>
<comment type="subcellular location">
    <subcellularLocation>
        <location evidence="7">Cytoplasm</location>
    </subcellularLocation>
</comment>
<dbReference type="FunFam" id="3.90.226.10:FF:000002">
    <property type="entry name" value="ATP-dependent Clp protease proteolytic subunit"/>
    <property type="match status" value="1"/>
</dbReference>
<dbReference type="Proteomes" id="UP000198967">
    <property type="component" value="Unassembled WGS sequence"/>
</dbReference>
<dbReference type="NCBIfam" id="NF009205">
    <property type="entry name" value="PRK12553.1"/>
    <property type="match status" value="1"/>
</dbReference>
<dbReference type="GO" id="GO:0005737">
    <property type="term" value="C:cytoplasm"/>
    <property type="evidence" value="ECO:0007669"/>
    <property type="project" value="UniProtKB-SubCell"/>
</dbReference>
<dbReference type="PANTHER" id="PTHR10381">
    <property type="entry name" value="ATP-DEPENDENT CLP PROTEASE PROTEOLYTIC SUBUNIT"/>
    <property type="match status" value="1"/>
</dbReference>
<evidence type="ECO:0000256" key="2">
    <source>
        <dbReference type="ARBA" id="ARBA00022490"/>
    </source>
</evidence>
<keyword evidence="2 7" id="KW-0963">Cytoplasm</keyword>